<dbReference type="AlphaFoldDB" id="A0A0A9AXF6"/>
<protein>
    <submittedName>
        <fullName evidence="2">Uncharacterized protein</fullName>
    </submittedName>
</protein>
<dbReference type="EMBL" id="GBRH01242089">
    <property type="protein sequence ID" value="JAD55806.1"/>
    <property type="molecule type" value="Transcribed_RNA"/>
</dbReference>
<keyword evidence="1" id="KW-0812">Transmembrane</keyword>
<name>A0A0A9AXF6_ARUDO</name>
<organism evidence="2">
    <name type="scientific">Arundo donax</name>
    <name type="common">Giant reed</name>
    <name type="synonym">Donax arundinaceus</name>
    <dbReference type="NCBI Taxonomy" id="35708"/>
    <lineage>
        <taxon>Eukaryota</taxon>
        <taxon>Viridiplantae</taxon>
        <taxon>Streptophyta</taxon>
        <taxon>Embryophyta</taxon>
        <taxon>Tracheophyta</taxon>
        <taxon>Spermatophyta</taxon>
        <taxon>Magnoliopsida</taxon>
        <taxon>Liliopsida</taxon>
        <taxon>Poales</taxon>
        <taxon>Poaceae</taxon>
        <taxon>PACMAD clade</taxon>
        <taxon>Arundinoideae</taxon>
        <taxon>Arundineae</taxon>
        <taxon>Arundo</taxon>
    </lineage>
</organism>
<sequence length="43" mass="4853">MWLLARKLQKIATYGSSLAASLLPVSLLFPISFYTISIFKISY</sequence>
<proteinExistence type="predicted"/>
<reference evidence="2" key="2">
    <citation type="journal article" date="2015" name="Data Brief">
        <title>Shoot transcriptome of the giant reed, Arundo donax.</title>
        <authorList>
            <person name="Barrero R.A."/>
            <person name="Guerrero F.D."/>
            <person name="Moolhuijzen P."/>
            <person name="Goolsby J.A."/>
            <person name="Tidwell J."/>
            <person name="Bellgard S.E."/>
            <person name="Bellgard M.I."/>
        </authorList>
    </citation>
    <scope>NUCLEOTIDE SEQUENCE</scope>
    <source>
        <tissue evidence="2">Shoot tissue taken approximately 20 cm above the soil surface</tissue>
    </source>
</reference>
<keyword evidence="1" id="KW-1133">Transmembrane helix</keyword>
<reference evidence="2" key="1">
    <citation type="submission" date="2014-09" db="EMBL/GenBank/DDBJ databases">
        <authorList>
            <person name="Magalhaes I.L.F."/>
            <person name="Oliveira U."/>
            <person name="Santos F.R."/>
            <person name="Vidigal T.H.D.A."/>
            <person name="Brescovit A.D."/>
            <person name="Santos A.J."/>
        </authorList>
    </citation>
    <scope>NUCLEOTIDE SEQUENCE</scope>
    <source>
        <tissue evidence="2">Shoot tissue taken approximately 20 cm above the soil surface</tissue>
    </source>
</reference>
<keyword evidence="1" id="KW-0472">Membrane</keyword>
<evidence type="ECO:0000256" key="1">
    <source>
        <dbReference type="SAM" id="Phobius"/>
    </source>
</evidence>
<feature type="transmembrane region" description="Helical" evidence="1">
    <location>
        <begin position="12"/>
        <end position="36"/>
    </location>
</feature>
<evidence type="ECO:0000313" key="2">
    <source>
        <dbReference type="EMBL" id="JAD55806.1"/>
    </source>
</evidence>
<accession>A0A0A9AXF6</accession>